<dbReference type="AlphaFoldDB" id="A0A2P5BTM8"/>
<comment type="similarity">
    <text evidence="2">Belongs to the polysaccharide lyase 1 family.</text>
</comment>
<dbReference type="PANTHER" id="PTHR31683:SF80">
    <property type="entry name" value="PECTATE LYASE 16-RELATED"/>
    <property type="match status" value="1"/>
</dbReference>
<dbReference type="InterPro" id="IPR011050">
    <property type="entry name" value="Pectin_lyase_fold/virulence"/>
</dbReference>
<dbReference type="PRINTS" id="PR00807">
    <property type="entry name" value="AMBALLERGEN"/>
</dbReference>
<proteinExistence type="inferred from homology"/>
<dbReference type="EMBL" id="JXTB01000224">
    <property type="protein sequence ID" value="PON52125.1"/>
    <property type="molecule type" value="Genomic_DNA"/>
</dbReference>
<keyword evidence="4" id="KW-0732">Signal</keyword>
<dbReference type="InterPro" id="IPR045032">
    <property type="entry name" value="PEL"/>
</dbReference>
<keyword evidence="3" id="KW-0134">Cell wall</keyword>
<organism evidence="5 6">
    <name type="scientific">Parasponia andersonii</name>
    <name type="common">Sponia andersonii</name>
    <dbReference type="NCBI Taxonomy" id="3476"/>
    <lineage>
        <taxon>Eukaryota</taxon>
        <taxon>Viridiplantae</taxon>
        <taxon>Streptophyta</taxon>
        <taxon>Embryophyta</taxon>
        <taxon>Tracheophyta</taxon>
        <taxon>Spermatophyta</taxon>
        <taxon>Magnoliopsida</taxon>
        <taxon>eudicotyledons</taxon>
        <taxon>Gunneridae</taxon>
        <taxon>Pentapetalae</taxon>
        <taxon>rosids</taxon>
        <taxon>fabids</taxon>
        <taxon>Rosales</taxon>
        <taxon>Cannabaceae</taxon>
        <taxon>Parasponia</taxon>
    </lineage>
</organism>
<keyword evidence="6" id="KW-1185">Reference proteome</keyword>
<reference evidence="6" key="1">
    <citation type="submission" date="2016-06" db="EMBL/GenBank/DDBJ databases">
        <title>Parallel loss of symbiosis genes in relatives of nitrogen-fixing non-legume Parasponia.</title>
        <authorList>
            <person name="Van Velzen R."/>
            <person name="Holmer R."/>
            <person name="Bu F."/>
            <person name="Rutten L."/>
            <person name="Van Zeijl A."/>
            <person name="Liu W."/>
            <person name="Santuari L."/>
            <person name="Cao Q."/>
            <person name="Sharma T."/>
            <person name="Shen D."/>
            <person name="Roswanjaya Y."/>
            <person name="Wardhani T."/>
            <person name="Kalhor M.S."/>
            <person name="Jansen J."/>
            <person name="Van den Hoogen J."/>
            <person name="Gungor B."/>
            <person name="Hartog M."/>
            <person name="Hontelez J."/>
            <person name="Verver J."/>
            <person name="Yang W.-C."/>
            <person name="Schijlen E."/>
            <person name="Repin R."/>
            <person name="Schilthuizen M."/>
            <person name="Schranz E."/>
            <person name="Heidstra R."/>
            <person name="Miyata K."/>
            <person name="Fedorova E."/>
            <person name="Kohlen W."/>
            <person name="Bisseling T."/>
            <person name="Smit S."/>
            <person name="Geurts R."/>
        </authorList>
    </citation>
    <scope>NUCLEOTIDE SEQUENCE [LARGE SCALE GENOMIC DNA]</scope>
    <source>
        <strain evidence="6">cv. WU1-14</strain>
    </source>
</reference>
<evidence type="ECO:0000256" key="2">
    <source>
        <dbReference type="ARBA" id="ARBA00010980"/>
    </source>
</evidence>
<comment type="subcellular location">
    <subcellularLocation>
        <location evidence="1">Secreted</location>
        <location evidence="1">Cell wall</location>
    </subcellularLocation>
</comment>
<gene>
    <name evidence="5" type="ORF">PanWU01x14_211150</name>
</gene>
<dbReference type="STRING" id="3476.A0A2P5BTM8"/>
<dbReference type="Proteomes" id="UP000237105">
    <property type="component" value="Unassembled WGS sequence"/>
</dbReference>
<dbReference type="InterPro" id="IPR018082">
    <property type="entry name" value="AmbAllergen"/>
</dbReference>
<dbReference type="OrthoDB" id="1637350at2759"/>
<keyword evidence="3" id="KW-0964">Secreted</keyword>
<sequence length="108" mass="12300">MNVIDACWRAKLNWVSNRRALADCAVGFGKNTSEGKNGRIYIVTSSSDDPTDPKLGTLRYGVIQTAPLWIVFAKDMVIMLKNEIIMNSYKWGGALYLYYFKDDSRYSM</sequence>
<keyword evidence="5" id="KW-0456">Lyase</keyword>
<dbReference type="GO" id="GO:0030570">
    <property type="term" value="F:pectate lyase activity"/>
    <property type="evidence" value="ECO:0007669"/>
    <property type="project" value="InterPro"/>
</dbReference>
<dbReference type="PANTHER" id="PTHR31683">
    <property type="entry name" value="PECTATE LYASE 18-RELATED"/>
    <property type="match status" value="1"/>
</dbReference>
<evidence type="ECO:0000256" key="3">
    <source>
        <dbReference type="ARBA" id="ARBA00022512"/>
    </source>
</evidence>
<dbReference type="Gene3D" id="2.160.20.10">
    <property type="entry name" value="Single-stranded right-handed beta-helix, Pectin lyase-like"/>
    <property type="match status" value="1"/>
</dbReference>
<evidence type="ECO:0000313" key="6">
    <source>
        <dbReference type="Proteomes" id="UP000237105"/>
    </source>
</evidence>
<accession>A0A2P5BTM8</accession>
<comment type="caution">
    <text evidence="5">The sequence shown here is derived from an EMBL/GenBank/DDBJ whole genome shotgun (WGS) entry which is preliminary data.</text>
</comment>
<protein>
    <submittedName>
        <fullName evidence="5">Pectate lyase</fullName>
    </submittedName>
</protein>
<dbReference type="SUPFAM" id="SSF51126">
    <property type="entry name" value="Pectin lyase-like"/>
    <property type="match status" value="1"/>
</dbReference>
<evidence type="ECO:0000256" key="4">
    <source>
        <dbReference type="ARBA" id="ARBA00022729"/>
    </source>
</evidence>
<dbReference type="InterPro" id="IPR012334">
    <property type="entry name" value="Pectin_lyas_fold"/>
</dbReference>
<evidence type="ECO:0000313" key="5">
    <source>
        <dbReference type="EMBL" id="PON52125.1"/>
    </source>
</evidence>
<evidence type="ECO:0000256" key="1">
    <source>
        <dbReference type="ARBA" id="ARBA00004191"/>
    </source>
</evidence>
<name>A0A2P5BTM8_PARAD</name>